<evidence type="ECO:0000313" key="1">
    <source>
        <dbReference type="EMBL" id="VDI61736.1"/>
    </source>
</evidence>
<accession>A0A8B6GBV1</accession>
<sequence length="162" mass="17186">MAWTKKKDVTFSSRNCEWFVTWAITGFGECEQIKNAGIAGLAAVLANSTVRNNGSAGAKILFDKGLQGTNIVVDSATSATSNIVTGHNCSSTLRGFSCFHSMLSLHDKKTDKQIDQRTFEREVTKKIYGSVSSVGGSVGGAVIGQMRIPIPIVGGNLVGNSR</sequence>
<evidence type="ECO:0000313" key="2">
    <source>
        <dbReference type="Proteomes" id="UP000596742"/>
    </source>
</evidence>
<comment type="caution">
    <text evidence="1">The sequence shown here is derived from an EMBL/GenBank/DDBJ whole genome shotgun (WGS) entry which is preliminary data.</text>
</comment>
<name>A0A8B6GBV1_MYTGA</name>
<gene>
    <name evidence="1" type="ORF">MGAL_10B023212</name>
</gene>
<keyword evidence="2" id="KW-1185">Reference proteome</keyword>
<protein>
    <submittedName>
        <fullName evidence="1">Uncharacterized protein</fullName>
    </submittedName>
</protein>
<reference evidence="1" key="1">
    <citation type="submission" date="2018-11" db="EMBL/GenBank/DDBJ databases">
        <authorList>
            <person name="Alioto T."/>
            <person name="Alioto T."/>
        </authorList>
    </citation>
    <scope>NUCLEOTIDE SEQUENCE</scope>
</reference>
<organism evidence="1 2">
    <name type="scientific">Mytilus galloprovincialis</name>
    <name type="common">Mediterranean mussel</name>
    <dbReference type="NCBI Taxonomy" id="29158"/>
    <lineage>
        <taxon>Eukaryota</taxon>
        <taxon>Metazoa</taxon>
        <taxon>Spiralia</taxon>
        <taxon>Lophotrochozoa</taxon>
        <taxon>Mollusca</taxon>
        <taxon>Bivalvia</taxon>
        <taxon>Autobranchia</taxon>
        <taxon>Pteriomorphia</taxon>
        <taxon>Mytilida</taxon>
        <taxon>Mytiloidea</taxon>
        <taxon>Mytilidae</taxon>
        <taxon>Mytilinae</taxon>
        <taxon>Mytilus</taxon>
    </lineage>
</organism>
<dbReference type="Proteomes" id="UP000596742">
    <property type="component" value="Unassembled WGS sequence"/>
</dbReference>
<proteinExistence type="predicted"/>
<dbReference type="EMBL" id="UYJE01008172">
    <property type="protein sequence ID" value="VDI61736.1"/>
    <property type="molecule type" value="Genomic_DNA"/>
</dbReference>
<dbReference type="AlphaFoldDB" id="A0A8B6GBV1"/>